<name>A0A645BEE0_9ZZZZ</name>
<dbReference type="EMBL" id="VSSQ01019555">
    <property type="protein sequence ID" value="MPM63697.1"/>
    <property type="molecule type" value="Genomic_DNA"/>
</dbReference>
<comment type="caution">
    <text evidence="2">The sequence shown here is derived from an EMBL/GenBank/DDBJ whole genome shotgun (WGS) entry which is preliminary data.</text>
</comment>
<organism evidence="2">
    <name type="scientific">bioreactor metagenome</name>
    <dbReference type="NCBI Taxonomy" id="1076179"/>
    <lineage>
        <taxon>unclassified sequences</taxon>
        <taxon>metagenomes</taxon>
        <taxon>ecological metagenomes</taxon>
    </lineage>
</organism>
<proteinExistence type="predicted"/>
<evidence type="ECO:0000256" key="1">
    <source>
        <dbReference type="SAM" id="Phobius"/>
    </source>
</evidence>
<dbReference type="AlphaFoldDB" id="A0A645BEE0"/>
<accession>A0A645BEE0</accession>
<protein>
    <submittedName>
        <fullName evidence="2">Uncharacterized protein</fullName>
    </submittedName>
</protein>
<gene>
    <name evidence="2" type="ORF">SDC9_110579</name>
</gene>
<sequence length="123" mass="13413">MLLPFKGADAQFGRIIAELIVFVIFVEDVQTKAIRAAIQPETEDIHHFGVDGRIVPVQIGLLFDEHVKVILTASFIKLPALSAKDRLPVIGWILAVFGIAPDVPIAIFTVFGTLRGLKPGMLV</sequence>
<keyword evidence="1" id="KW-1133">Transmembrane helix</keyword>
<reference evidence="2" key="1">
    <citation type="submission" date="2019-08" db="EMBL/GenBank/DDBJ databases">
        <authorList>
            <person name="Kucharzyk K."/>
            <person name="Murdoch R.W."/>
            <person name="Higgins S."/>
            <person name="Loffler F."/>
        </authorList>
    </citation>
    <scope>NUCLEOTIDE SEQUENCE</scope>
</reference>
<feature type="transmembrane region" description="Helical" evidence="1">
    <location>
        <begin position="89"/>
        <end position="114"/>
    </location>
</feature>
<evidence type="ECO:0000313" key="2">
    <source>
        <dbReference type="EMBL" id="MPM63697.1"/>
    </source>
</evidence>
<keyword evidence="1" id="KW-0812">Transmembrane</keyword>
<keyword evidence="1" id="KW-0472">Membrane</keyword>